<feature type="transmembrane region" description="Helical" evidence="5">
    <location>
        <begin position="21"/>
        <end position="40"/>
    </location>
</feature>
<dbReference type="InterPro" id="IPR051784">
    <property type="entry name" value="Nod_factor_ABC_transporter"/>
</dbReference>
<evidence type="ECO:0000313" key="8">
    <source>
        <dbReference type="Proteomes" id="UP001652445"/>
    </source>
</evidence>
<sequence>MKAMLAQCKAELLRTLRNRKFIMFALLMPAVFYFIFTSTIDPNTEVGGMDWKAYYLISMTVFGVIGGSINTLSLRFAQERMQGWVQLIKLTPLPSGAYVFSKIAAQSIVNLGTIVLMFIIGAVFRDVHLAAGQWIACGLWIWVGVVPFMALGTLLGTIRSIEVVQVLAQLLFIGMSALGGLWMPIQAMPQLMQHIALWLPTYRYGQGAWNIIAGASPDWAGIALLAAYVIIFMVLSSYIIKRQEAV</sequence>
<feature type="domain" description="ABC-2 type transporter transmembrane" evidence="6">
    <location>
        <begin position="53"/>
        <end position="237"/>
    </location>
</feature>
<evidence type="ECO:0000256" key="1">
    <source>
        <dbReference type="ARBA" id="ARBA00004141"/>
    </source>
</evidence>
<evidence type="ECO:0000256" key="3">
    <source>
        <dbReference type="ARBA" id="ARBA00022989"/>
    </source>
</evidence>
<dbReference type="EMBL" id="JAOQIO010000125">
    <property type="protein sequence ID" value="MCU6798302.1"/>
    <property type="molecule type" value="Genomic_DNA"/>
</dbReference>
<name>A0ABT2UUG3_9BACL</name>
<reference evidence="7 8" key="1">
    <citation type="submission" date="2022-09" db="EMBL/GenBank/DDBJ databases">
        <authorList>
            <person name="Han X.L."/>
            <person name="Wang Q."/>
            <person name="Lu T."/>
        </authorList>
    </citation>
    <scope>NUCLEOTIDE SEQUENCE [LARGE SCALE GENOMIC DNA]</scope>
    <source>
        <strain evidence="7 8">WQ 127069</strain>
    </source>
</reference>
<feature type="transmembrane region" description="Helical" evidence="5">
    <location>
        <begin position="108"/>
        <end position="125"/>
    </location>
</feature>
<proteinExistence type="predicted"/>
<evidence type="ECO:0000259" key="6">
    <source>
        <dbReference type="Pfam" id="PF12698"/>
    </source>
</evidence>
<dbReference type="Proteomes" id="UP001652445">
    <property type="component" value="Unassembled WGS sequence"/>
</dbReference>
<dbReference type="InterPro" id="IPR013525">
    <property type="entry name" value="ABC2_TM"/>
</dbReference>
<dbReference type="RefSeq" id="WP_262689040.1">
    <property type="nucleotide sequence ID" value="NZ_JAOQIO010000125.1"/>
</dbReference>
<dbReference type="PIRSF" id="PIRSF006648">
    <property type="entry name" value="DrrB"/>
    <property type="match status" value="1"/>
</dbReference>
<feature type="transmembrane region" description="Helical" evidence="5">
    <location>
        <begin position="52"/>
        <end position="72"/>
    </location>
</feature>
<feature type="transmembrane region" description="Helical" evidence="5">
    <location>
        <begin position="131"/>
        <end position="154"/>
    </location>
</feature>
<feature type="transmembrane region" description="Helical" evidence="5">
    <location>
        <begin position="166"/>
        <end position="185"/>
    </location>
</feature>
<gene>
    <name evidence="7" type="ORF">OB236_39855</name>
</gene>
<evidence type="ECO:0000256" key="4">
    <source>
        <dbReference type="ARBA" id="ARBA00023136"/>
    </source>
</evidence>
<dbReference type="PANTHER" id="PTHR43229">
    <property type="entry name" value="NODULATION PROTEIN J"/>
    <property type="match status" value="1"/>
</dbReference>
<evidence type="ECO:0000256" key="2">
    <source>
        <dbReference type="ARBA" id="ARBA00022692"/>
    </source>
</evidence>
<keyword evidence="8" id="KW-1185">Reference proteome</keyword>
<protein>
    <submittedName>
        <fullName evidence="7">ABC transporter permease</fullName>
    </submittedName>
</protein>
<keyword evidence="4 5" id="KW-0472">Membrane</keyword>
<feature type="transmembrane region" description="Helical" evidence="5">
    <location>
        <begin position="219"/>
        <end position="240"/>
    </location>
</feature>
<organism evidence="7 8">
    <name type="scientific">Paenibacillus baimaensis</name>
    <dbReference type="NCBI Taxonomy" id="2982185"/>
    <lineage>
        <taxon>Bacteria</taxon>
        <taxon>Bacillati</taxon>
        <taxon>Bacillota</taxon>
        <taxon>Bacilli</taxon>
        <taxon>Bacillales</taxon>
        <taxon>Paenibacillaceae</taxon>
        <taxon>Paenibacillus</taxon>
    </lineage>
</organism>
<keyword evidence="2 5" id="KW-0812">Transmembrane</keyword>
<keyword evidence="3 5" id="KW-1133">Transmembrane helix</keyword>
<comment type="caution">
    <text evidence="7">The sequence shown here is derived from an EMBL/GenBank/DDBJ whole genome shotgun (WGS) entry which is preliminary data.</text>
</comment>
<comment type="subcellular location">
    <subcellularLocation>
        <location evidence="1">Membrane</location>
        <topology evidence="1">Multi-pass membrane protein</topology>
    </subcellularLocation>
</comment>
<evidence type="ECO:0000313" key="7">
    <source>
        <dbReference type="EMBL" id="MCU6798302.1"/>
    </source>
</evidence>
<dbReference type="Pfam" id="PF12698">
    <property type="entry name" value="ABC2_membrane_3"/>
    <property type="match status" value="1"/>
</dbReference>
<dbReference type="InterPro" id="IPR000412">
    <property type="entry name" value="ABC_2_transport"/>
</dbReference>
<dbReference type="PANTHER" id="PTHR43229:SF2">
    <property type="entry name" value="NODULATION PROTEIN J"/>
    <property type="match status" value="1"/>
</dbReference>
<evidence type="ECO:0000256" key="5">
    <source>
        <dbReference type="SAM" id="Phobius"/>
    </source>
</evidence>
<accession>A0ABT2UUG3</accession>